<keyword evidence="3" id="KW-0804">Transcription</keyword>
<dbReference type="Proteomes" id="UP000463931">
    <property type="component" value="Chromosome"/>
</dbReference>
<gene>
    <name evidence="4" type="ORF">FEE40_12680</name>
</gene>
<dbReference type="EMBL" id="CP040852">
    <property type="protein sequence ID" value="QIA90944.1"/>
    <property type="molecule type" value="Genomic_DNA"/>
</dbReference>
<accession>A0AAE6WHP3</accession>
<dbReference type="SUPFAM" id="SSF51215">
    <property type="entry name" value="Regulatory protein AraC"/>
    <property type="match status" value="1"/>
</dbReference>
<evidence type="ECO:0000313" key="4">
    <source>
        <dbReference type="EMBL" id="QIA90944.1"/>
    </source>
</evidence>
<name>A0AAE6WHP3_9LACO</name>
<dbReference type="Pfam" id="PF02311">
    <property type="entry name" value="AraC_binding"/>
    <property type="match status" value="1"/>
</dbReference>
<evidence type="ECO:0000313" key="5">
    <source>
        <dbReference type="Proteomes" id="UP000463931"/>
    </source>
</evidence>
<dbReference type="InterPro" id="IPR037923">
    <property type="entry name" value="HTH-like"/>
</dbReference>
<dbReference type="InterPro" id="IPR009057">
    <property type="entry name" value="Homeodomain-like_sf"/>
</dbReference>
<dbReference type="AlphaFoldDB" id="A0AAE6WHP3"/>
<dbReference type="GO" id="GO:0003700">
    <property type="term" value="F:DNA-binding transcription factor activity"/>
    <property type="evidence" value="ECO:0007669"/>
    <property type="project" value="InterPro"/>
</dbReference>
<dbReference type="SMART" id="SM00342">
    <property type="entry name" value="HTH_ARAC"/>
    <property type="match status" value="1"/>
</dbReference>
<proteinExistence type="predicted"/>
<dbReference type="Pfam" id="PF12833">
    <property type="entry name" value="HTH_18"/>
    <property type="match status" value="1"/>
</dbReference>
<dbReference type="InterPro" id="IPR003313">
    <property type="entry name" value="AraC-bd"/>
</dbReference>
<dbReference type="Gene3D" id="2.60.120.280">
    <property type="entry name" value="Regulatory protein AraC"/>
    <property type="match status" value="1"/>
</dbReference>
<dbReference type="InterPro" id="IPR018060">
    <property type="entry name" value="HTH_AraC"/>
</dbReference>
<reference evidence="4 5" key="1">
    <citation type="journal article" date="2019" name="Nat. Med.">
        <title>Preventing dysbiosis of the neonatal mouse intestinal microbiome protects against late-onset sepsis.</title>
        <authorList>
            <person name="Singer J.R."/>
            <person name="Blosser E.G."/>
            <person name="Zindl C.L."/>
            <person name="Silberger D.J."/>
            <person name="Conlan S."/>
            <person name="Laufer V.A."/>
            <person name="DiToro D."/>
            <person name="Deming C."/>
            <person name="Kumar R."/>
            <person name="Morrow C.D."/>
            <person name="Segre J.A."/>
            <person name="Gray M.J."/>
            <person name="Randolph D.A."/>
            <person name="Weaver C.T."/>
        </authorList>
    </citation>
    <scope>NUCLEOTIDE SEQUENCE [LARGE SCALE GENOMIC DNA]</scope>
    <source>
        <strain evidence="4 5">V10</strain>
    </source>
</reference>
<dbReference type="InterPro" id="IPR018062">
    <property type="entry name" value="HTH_AraC-typ_CS"/>
</dbReference>
<dbReference type="GO" id="GO:0043565">
    <property type="term" value="F:sequence-specific DNA binding"/>
    <property type="evidence" value="ECO:0007669"/>
    <property type="project" value="InterPro"/>
</dbReference>
<dbReference type="Gene3D" id="1.10.10.60">
    <property type="entry name" value="Homeodomain-like"/>
    <property type="match status" value="2"/>
</dbReference>
<dbReference type="SUPFAM" id="SSF46689">
    <property type="entry name" value="Homeodomain-like"/>
    <property type="match status" value="2"/>
</dbReference>
<keyword evidence="1" id="KW-0805">Transcription regulation</keyword>
<evidence type="ECO:0000256" key="1">
    <source>
        <dbReference type="ARBA" id="ARBA00023015"/>
    </source>
</evidence>
<dbReference type="PROSITE" id="PS00041">
    <property type="entry name" value="HTH_ARAC_FAMILY_1"/>
    <property type="match status" value="1"/>
</dbReference>
<protein>
    <submittedName>
        <fullName evidence="4">AraC family transcriptional regulator</fullName>
    </submittedName>
</protein>
<dbReference type="PANTHER" id="PTHR43280:SF30">
    <property type="entry name" value="MMSAB OPERON REGULATORY PROTEIN"/>
    <property type="match status" value="1"/>
</dbReference>
<organism evidence="4 5">
    <name type="scientific">Ligilactobacillus murinus</name>
    <dbReference type="NCBI Taxonomy" id="1622"/>
    <lineage>
        <taxon>Bacteria</taxon>
        <taxon>Bacillati</taxon>
        <taxon>Bacillota</taxon>
        <taxon>Bacilli</taxon>
        <taxon>Lactobacillales</taxon>
        <taxon>Lactobacillaceae</taxon>
        <taxon>Ligilactobacillus</taxon>
    </lineage>
</organism>
<evidence type="ECO:0000256" key="3">
    <source>
        <dbReference type="ARBA" id="ARBA00023163"/>
    </source>
</evidence>
<dbReference type="PANTHER" id="PTHR43280">
    <property type="entry name" value="ARAC-FAMILY TRANSCRIPTIONAL REGULATOR"/>
    <property type="match status" value="1"/>
</dbReference>
<sequence length="290" mass="33767">MITKHFDILRRKKRMYSEYSTVNSEHFDFKILFFGREQTKANYAFSGNNTRDQYVLHLVLKGSGVFTSAGKKFTKLKAGDLFLLPRSVPCFYQADAKDPWEYLWIGFSSTSFEYILVNSKLYPDFYLKNIENSKFSQELLAFYDRLHQMPTLPEQLQLQSDFLALLSTFLKEYPANKAVSQSTASRTFVQAKECLEKTYTTGINISDICAQLHLSRSHLYTLFKRYLSQTPQQYLTDLRITHAKKLLIETTDPIDSISSQVGYKDAFTFSKAFKRKTAYSPLAYRKSYHK</sequence>
<dbReference type="CDD" id="cd06986">
    <property type="entry name" value="cupin_MmsR-like_N"/>
    <property type="match status" value="1"/>
</dbReference>
<keyword evidence="2" id="KW-0238">DNA-binding</keyword>
<evidence type="ECO:0000256" key="2">
    <source>
        <dbReference type="ARBA" id="ARBA00023125"/>
    </source>
</evidence>
<dbReference type="PROSITE" id="PS01124">
    <property type="entry name" value="HTH_ARAC_FAMILY_2"/>
    <property type="match status" value="1"/>
</dbReference>